<dbReference type="OMA" id="EIFECRD"/>
<keyword evidence="2" id="KW-1185">Reference proteome</keyword>
<evidence type="ECO:0000313" key="1">
    <source>
        <dbReference type="EMBL" id="EOY25964.1"/>
    </source>
</evidence>
<sequence>MAGRSNNGTLTAFMMVSNQLGEIFECRDWGLDWVFPCSALEFFSAWNDLLLDGDHLKLWKMSFYSILWSIWLFWNDMIFSGKIWDPFQLYDINKTRVAWWAKSKWSNLKIPLLDLFREPWLGSIEDSCKSFIKSVEWRRPNPNQVKFNVNEAASGCL</sequence>
<gene>
    <name evidence="1" type="ORF">TCM_027329</name>
</gene>
<evidence type="ECO:0008006" key="3">
    <source>
        <dbReference type="Google" id="ProtNLM"/>
    </source>
</evidence>
<dbReference type="Proteomes" id="UP000026915">
    <property type="component" value="Chromosome 6"/>
</dbReference>
<reference evidence="1 2" key="1">
    <citation type="journal article" date="2013" name="Genome Biol.">
        <title>The genome sequence of the most widely cultivated cacao type and its use to identify candidate genes regulating pod color.</title>
        <authorList>
            <person name="Motamayor J.C."/>
            <person name="Mockaitis K."/>
            <person name="Schmutz J."/>
            <person name="Haiminen N."/>
            <person name="Iii D.L."/>
            <person name="Cornejo O."/>
            <person name="Findley S.D."/>
            <person name="Zheng P."/>
            <person name="Utro F."/>
            <person name="Royaert S."/>
            <person name="Saski C."/>
            <person name="Jenkins J."/>
            <person name="Podicheti R."/>
            <person name="Zhao M."/>
            <person name="Scheffler B.E."/>
            <person name="Stack J.C."/>
            <person name="Feltus F.A."/>
            <person name="Mustiga G.M."/>
            <person name="Amores F."/>
            <person name="Phillips W."/>
            <person name="Marelli J.P."/>
            <person name="May G.D."/>
            <person name="Shapiro H."/>
            <person name="Ma J."/>
            <person name="Bustamante C.D."/>
            <person name="Schnell R.J."/>
            <person name="Main D."/>
            <person name="Gilbert D."/>
            <person name="Parida L."/>
            <person name="Kuhn D.N."/>
        </authorList>
    </citation>
    <scope>NUCLEOTIDE SEQUENCE [LARGE SCALE GENOMIC DNA]</scope>
    <source>
        <strain evidence="2">cv. Matina 1-6</strain>
    </source>
</reference>
<dbReference type="Gramene" id="EOY25964">
    <property type="protein sequence ID" value="EOY25964"/>
    <property type="gene ID" value="TCM_027329"/>
</dbReference>
<organism evidence="1 2">
    <name type="scientific">Theobroma cacao</name>
    <name type="common">Cacao</name>
    <name type="synonym">Cocoa</name>
    <dbReference type="NCBI Taxonomy" id="3641"/>
    <lineage>
        <taxon>Eukaryota</taxon>
        <taxon>Viridiplantae</taxon>
        <taxon>Streptophyta</taxon>
        <taxon>Embryophyta</taxon>
        <taxon>Tracheophyta</taxon>
        <taxon>Spermatophyta</taxon>
        <taxon>Magnoliopsida</taxon>
        <taxon>eudicotyledons</taxon>
        <taxon>Gunneridae</taxon>
        <taxon>Pentapetalae</taxon>
        <taxon>rosids</taxon>
        <taxon>malvids</taxon>
        <taxon>Malvales</taxon>
        <taxon>Malvaceae</taxon>
        <taxon>Byttnerioideae</taxon>
        <taxon>Theobroma</taxon>
    </lineage>
</organism>
<dbReference type="EMBL" id="CM001884">
    <property type="protein sequence ID" value="EOY25964.1"/>
    <property type="molecule type" value="Genomic_DNA"/>
</dbReference>
<dbReference type="AlphaFoldDB" id="A0A061GFZ3"/>
<dbReference type="HOGENOM" id="CLU_1681077_0_0_1"/>
<proteinExistence type="predicted"/>
<dbReference type="InParanoid" id="A0A061GFZ3"/>
<name>A0A061GFZ3_THECC</name>
<protein>
    <recommendedName>
        <fullName evidence="3">Reverse transcriptase zinc-binding domain-containing protein</fullName>
    </recommendedName>
</protein>
<accession>A0A061GFZ3</accession>
<evidence type="ECO:0000313" key="2">
    <source>
        <dbReference type="Proteomes" id="UP000026915"/>
    </source>
</evidence>